<gene>
    <name evidence="1" type="ORF">Ahy_Scaffold6g107849</name>
</gene>
<comment type="caution">
    <text evidence="1">The sequence shown here is derived from an EMBL/GenBank/DDBJ whole genome shotgun (WGS) entry which is preliminary data.</text>
</comment>
<proteinExistence type="predicted"/>
<dbReference type="EMBL" id="SDMP01000026">
    <property type="protein sequence ID" value="RYQ79146.1"/>
    <property type="molecule type" value="Genomic_DNA"/>
</dbReference>
<dbReference type="AlphaFoldDB" id="A0A444WNR0"/>
<protein>
    <submittedName>
        <fullName evidence="1">Uncharacterized protein</fullName>
    </submittedName>
</protein>
<evidence type="ECO:0000313" key="1">
    <source>
        <dbReference type="EMBL" id="RYQ79146.1"/>
    </source>
</evidence>
<organism evidence="1 2">
    <name type="scientific">Arachis hypogaea</name>
    <name type="common">Peanut</name>
    <dbReference type="NCBI Taxonomy" id="3818"/>
    <lineage>
        <taxon>Eukaryota</taxon>
        <taxon>Viridiplantae</taxon>
        <taxon>Streptophyta</taxon>
        <taxon>Embryophyta</taxon>
        <taxon>Tracheophyta</taxon>
        <taxon>Spermatophyta</taxon>
        <taxon>Magnoliopsida</taxon>
        <taxon>eudicotyledons</taxon>
        <taxon>Gunneridae</taxon>
        <taxon>Pentapetalae</taxon>
        <taxon>rosids</taxon>
        <taxon>fabids</taxon>
        <taxon>Fabales</taxon>
        <taxon>Fabaceae</taxon>
        <taxon>Papilionoideae</taxon>
        <taxon>50 kb inversion clade</taxon>
        <taxon>dalbergioids sensu lato</taxon>
        <taxon>Dalbergieae</taxon>
        <taxon>Pterocarpus clade</taxon>
        <taxon>Arachis</taxon>
    </lineage>
</organism>
<evidence type="ECO:0000313" key="2">
    <source>
        <dbReference type="Proteomes" id="UP000289738"/>
    </source>
</evidence>
<reference evidence="1 2" key="1">
    <citation type="submission" date="2019-01" db="EMBL/GenBank/DDBJ databases">
        <title>Sequencing of cultivated peanut Arachis hypogaea provides insights into genome evolution and oil improvement.</title>
        <authorList>
            <person name="Chen X."/>
        </authorList>
    </citation>
    <scope>NUCLEOTIDE SEQUENCE [LARGE SCALE GENOMIC DNA]</scope>
    <source>
        <strain evidence="2">cv. Fuhuasheng</strain>
        <tissue evidence="1">Leaves</tissue>
    </source>
</reference>
<sequence>MHYEMLVEDLKQIEEGHVPLPNYRNVPSKGYNYMEEERSPVRHSARLALSRRTLPRLAACTLDLPEQIAILGSLALGVVSEGANTMDVLDALLSGGGFCSSDHLDEFCARLHVHVQPALGGTFTDIAIYTYGLGVFGQGFFVENKVKTNKPN</sequence>
<keyword evidence="2" id="KW-1185">Reference proteome</keyword>
<dbReference type="Proteomes" id="UP000289738">
    <property type="component" value="Unassembled WGS sequence"/>
</dbReference>
<name>A0A444WNR0_ARAHY</name>
<accession>A0A444WNR0</accession>